<evidence type="ECO:0000313" key="4">
    <source>
        <dbReference type="Proteomes" id="UP001266305"/>
    </source>
</evidence>
<reference evidence="3 4" key="1">
    <citation type="submission" date="2023-05" db="EMBL/GenBank/DDBJ databases">
        <title>B98-5 Cell Line De Novo Hybrid Assembly: An Optical Mapping Approach.</title>
        <authorList>
            <person name="Kananen K."/>
            <person name="Auerbach J.A."/>
            <person name="Kautto E."/>
            <person name="Blachly J.S."/>
        </authorList>
    </citation>
    <scope>NUCLEOTIDE SEQUENCE [LARGE SCALE GENOMIC DNA]</scope>
    <source>
        <strain evidence="3">B95-8</strain>
        <tissue evidence="3">Cell line</tissue>
    </source>
</reference>
<name>A0ABQ9WHY6_SAGOE</name>
<dbReference type="Proteomes" id="UP001266305">
    <property type="component" value="Unassembled WGS sequence"/>
</dbReference>
<dbReference type="Pfam" id="PF11825">
    <property type="entry name" value="Nuc_recep-AF1"/>
    <property type="match status" value="1"/>
</dbReference>
<accession>A0ABQ9WHY6</accession>
<feature type="region of interest" description="Disordered" evidence="1">
    <location>
        <begin position="34"/>
        <end position="118"/>
    </location>
</feature>
<protein>
    <recommendedName>
        <fullName evidence="2">Nuclear/hormone receptor activator site AF-1 domain-containing protein</fullName>
    </recommendedName>
</protein>
<dbReference type="EMBL" id="JASSZA010000001">
    <property type="protein sequence ID" value="KAK2120579.1"/>
    <property type="molecule type" value="Genomic_DNA"/>
</dbReference>
<sequence>MVFLRHVVGPSVARTDRPPVASCLADFSTQVNSSLTSPTGRGSMAAPSLHPSLGPGISSPGQLHSPISTLSSPINGMGPPFSVISSPMGPHSMSVPATPTLGFSTGSPQVRGRDVASS</sequence>
<feature type="compositionally biased region" description="Polar residues" evidence="1">
    <location>
        <begin position="59"/>
        <end position="74"/>
    </location>
</feature>
<organism evidence="3 4">
    <name type="scientific">Saguinus oedipus</name>
    <name type="common">Cotton-top tamarin</name>
    <name type="synonym">Oedipomidas oedipus</name>
    <dbReference type="NCBI Taxonomy" id="9490"/>
    <lineage>
        <taxon>Eukaryota</taxon>
        <taxon>Metazoa</taxon>
        <taxon>Chordata</taxon>
        <taxon>Craniata</taxon>
        <taxon>Vertebrata</taxon>
        <taxon>Euteleostomi</taxon>
        <taxon>Mammalia</taxon>
        <taxon>Eutheria</taxon>
        <taxon>Euarchontoglires</taxon>
        <taxon>Primates</taxon>
        <taxon>Haplorrhini</taxon>
        <taxon>Platyrrhini</taxon>
        <taxon>Cebidae</taxon>
        <taxon>Callitrichinae</taxon>
        <taxon>Saguinus</taxon>
    </lineage>
</organism>
<proteinExistence type="predicted"/>
<dbReference type="InterPro" id="IPR021780">
    <property type="entry name" value="Nuc_recep-AF1"/>
</dbReference>
<gene>
    <name evidence="3" type="ORF">P7K49_001965</name>
</gene>
<evidence type="ECO:0000259" key="2">
    <source>
        <dbReference type="Pfam" id="PF11825"/>
    </source>
</evidence>
<evidence type="ECO:0000313" key="3">
    <source>
        <dbReference type="EMBL" id="KAK2120579.1"/>
    </source>
</evidence>
<comment type="caution">
    <text evidence="3">The sequence shown here is derived from an EMBL/GenBank/DDBJ whole genome shotgun (WGS) entry which is preliminary data.</text>
</comment>
<evidence type="ECO:0000256" key="1">
    <source>
        <dbReference type="SAM" id="MobiDB-lite"/>
    </source>
</evidence>
<feature type="domain" description="Nuclear/hormone receptor activator site AF-1" evidence="2">
    <location>
        <begin position="33"/>
        <end position="111"/>
    </location>
</feature>
<keyword evidence="4" id="KW-1185">Reference proteome</keyword>
<feature type="compositionally biased region" description="Polar residues" evidence="1">
    <location>
        <begin position="95"/>
        <end position="108"/>
    </location>
</feature>